<evidence type="ECO:0000256" key="1">
    <source>
        <dbReference type="SAM" id="MobiDB-lite"/>
    </source>
</evidence>
<feature type="compositionally biased region" description="Gly residues" evidence="1">
    <location>
        <begin position="498"/>
        <end position="523"/>
    </location>
</feature>
<proteinExistence type="predicted"/>
<dbReference type="RefSeq" id="WP_259261670.1">
    <property type="nucleotide sequence ID" value="NZ_JANUEK010000008.1"/>
</dbReference>
<dbReference type="EMBL" id="JANUEK010000008">
    <property type="protein sequence ID" value="MCS4281111.1"/>
    <property type="molecule type" value="Genomic_DNA"/>
</dbReference>
<feature type="region of interest" description="Disordered" evidence="1">
    <location>
        <begin position="459"/>
        <end position="523"/>
    </location>
</feature>
<accession>A0AAW5PL10</accession>
<sequence length="626" mass="67141">MNSTPMKLLFPFNDTGEMEGLSDAGIETFKENAYSSAARESAQNSRDAGVVFPVRVHYDLIYLRHDQLPDFDALQSAIVACEASNAKLKDLKARQFFSKALNTLALDSIPALRISDYGTKGLVGPCEPGKPFHALVKSSGVTNKGDPTSGGSFGIGKRAAFAISNLHTVFYSTVYDSGSSMVFLAQGKCTLTSHTQNSSNFRATGYFGQSGYLPIAQTNQAPDWLRREEVGTTTVSVGFDVTDGWQFRIAESLARNFVGAIQSGQLEFSIDNNSIVLNKSNIYQKLSSPELTASAAHNNAITELELAKQVYECLTSPKSDQIESWFPSIGRLKLYILLGEGLPQRVAILRNGMFVTDNLSSFGEKFSNFPSYKDFVAVIEPADDGASATMKRLENPSHNSFSSDRIVDLAERAAIKKSMESVGKWARNEIKKLAHQPPKSVSEVDELNEFFAEPGIADTLVAESSDPDPERLVFRARKPTTRPANPDYSGQGDDESDGGGAPGKNAGTGGNGGGSGSGKGVGAGGAVGESLSFEELRSMPDPSDLGGGRILLFTPNVSGKAQISIVAKGMNNDSVIGGVEFVDGEKGPVIDLVAGTRKKLRIRFKSDYAGPINITLRKHEPAGEKK</sequence>
<reference evidence="2" key="1">
    <citation type="submission" date="2022-08" db="EMBL/GenBank/DDBJ databases">
        <title>Genomic analyses of the natural microbiome of Caenorhabditis elegans.</title>
        <authorList>
            <person name="Samuel B."/>
        </authorList>
    </citation>
    <scope>NUCLEOTIDE SEQUENCE</scope>
    <source>
        <strain evidence="2">BIGb0277</strain>
    </source>
</reference>
<protein>
    <submittedName>
        <fullName evidence="2">Uncharacterized protein</fullName>
    </submittedName>
</protein>
<evidence type="ECO:0000313" key="3">
    <source>
        <dbReference type="Proteomes" id="UP001320691"/>
    </source>
</evidence>
<name>A0AAW5PL10_9GAMM</name>
<gene>
    <name evidence="2" type="ORF">M2412_003127</name>
</gene>
<comment type="caution">
    <text evidence="2">The sequence shown here is derived from an EMBL/GenBank/DDBJ whole genome shotgun (WGS) entry which is preliminary data.</text>
</comment>
<dbReference type="AlphaFoldDB" id="A0AAW5PL10"/>
<organism evidence="2 3">
    <name type="scientific">Stenotrophomonas rhizophila</name>
    <dbReference type="NCBI Taxonomy" id="216778"/>
    <lineage>
        <taxon>Bacteria</taxon>
        <taxon>Pseudomonadati</taxon>
        <taxon>Pseudomonadota</taxon>
        <taxon>Gammaproteobacteria</taxon>
        <taxon>Lysobacterales</taxon>
        <taxon>Lysobacteraceae</taxon>
        <taxon>Stenotrophomonas</taxon>
    </lineage>
</organism>
<dbReference type="Proteomes" id="UP001320691">
    <property type="component" value="Unassembled WGS sequence"/>
</dbReference>
<evidence type="ECO:0000313" key="2">
    <source>
        <dbReference type="EMBL" id="MCS4281111.1"/>
    </source>
</evidence>